<keyword evidence="7 9" id="KW-0503">Monooxygenase</keyword>
<keyword evidence="3 8" id="KW-0349">Heme</keyword>
<accession>A0A9Q0ANM1</accession>
<dbReference type="InterPro" id="IPR017972">
    <property type="entry name" value="Cyt_P450_CS"/>
</dbReference>
<dbReference type="InterPro" id="IPR001128">
    <property type="entry name" value="Cyt_P450"/>
</dbReference>
<keyword evidence="4 8" id="KW-0479">Metal-binding</keyword>
<evidence type="ECO:0000256" key="1">
    <source>
        <dbReference type="ARBA" id="ARBA00001971"/>
    </source>
</evidence>
<dbReference type="Gene3D" id="1.10.630.10">
    <property type="entry name" value="Cytochrome P450"/>
    <property type="match status" value="1"/>
</dbReference>
<evidence type="ECO:0000256" key="3">
    <source>
        <dbReference type="ARBA" id="ARBA00022617"/>
    </source>
</evidence>
<dbReference type="Pfam" id="PF00067">
    <property type="entry name" value="p450"/>
    <property type="match status" value="1"/>
</dbReference>
<proteinExistence type="inferred from homology"/>
<evidence type="ECO:0008006" key="12">
    <source>
        <dbReference type="Google" id="ProtNLM"/>
    </source>
</evidence>
<organism evidence="10 11">
    <name type="scientific">Neoarthrinium moseri</name>
    <dbReference type="NCBI Taxonomy" id="1658444"/>
    <lineage>
        <taxon>Eukaryota</taxon>
        <taxon>Fungi</taxon>
        <taxon>Dikarya</taxon>
        <taxon>Ascomycota</taxon>
        <taxon>Pezizomycotina</taxon>
        <taxon>Sordariomycetes</taxon>
        <taxon>Xylariomycetidae</taxon>
        <taxon>Amphisphaeriales</taxon>
        <taxon>Apiosporaceae</taxon>
        <taxon>Neoarthrinium</taxon>
    </lineage>
</organism>
<feature type="binding site" description="axial binding residue" evidence="8">
    <location>
        <position position="468"/>
    </location>
    <ligand>
        <name>heme</name>
        <dbReference type="ChEBI" id="CHEBI:30413"/>
    </ligand>
    <ligandPart>
        <name>Fe</name>
        <dbReference type="ChEBI" id="CHEBI:18248"/>
    </ligandPart>
</feature>
<evidence type="ECO:0000313" key="10">
    <source>
        <dbReference type="EMBL" id="KAI1868379.1"/>
    </source>
</evidence>
<comment type="cofactor">
    <cofactor evidence="1 8">
        <name>heme</name>
        <dbReference type="ChEBI" id="CHEBI:30413"/>
    </cofactor>
</comment>
<keyword evidence="5 9" id="KW-0560">Oxidoreductase</keyword>
<gene>
    <name evidence="10" type="ORF">JX265_007202</name>
</gene>
<dbReference type="InterPro" id="IPR002403">
    <property type="entry name" value="Cyt_P450_E_grp-IV"/>
</dbReference>
<evidence type="ECO:0000256" key="4">
    <source>
        <dbReference type="ARBA" id="ARBA00022723"/>
    </source>
</evidence>
<comment type="caution">
    <text evidence="10">The sequence shown here is derived from an EMBL/GenBank/DDBJ whole genome shotgun (WGS) entry which is preliminary data.</text>
</comment>
<name>A0A9Q0ANM1_9PEZI</name>
<dbReference type="PANTHER" id="PTHR46206:SF2">
    <property type="entry name" value="CYTOCHROME P450 MONOOXYGENASE AUSG-RELATED"/>
    <property type="match status" value="1"/>
</dbReference>
<evidence type="ECO:0000256" key="8">
    <source>
        <dbReference type="PIRSR" id="PIRSR602403-1"/>
    </source>
</evidence>
<dbReference type="SUPFAM" id="SSF48264">
    <property type="entry name" value="Cytochrome P450"/>
    <property type="match status" value="1"/>
</dbReference>
<keyword evidence="6 8" id="KW-0408">Iron</keyword>
<dbReference type="PRINTS" id="PR00465">
    <property type="entry name" value="EP450IV"/>
</dbReference>
<reference evidence="10" key="1">
    <citation type="submission" date="2021-03" db="EMBL/GenBank/DDBJ databases">
        <title>Revisited historic fungal species revealed as producer of novel bioactive compounds through whole genome sequencing and comparative genomics.</title>
        <authorList>
            <person name="Vignolle G.A."/>
            <person name="Hochenegger N."/>
            <person name="Mach R.L."/>
            <person name="Mach-Aigner A.R."/>
            <person name="Javad Rahimi M."/>
            <person name="Salim K.A."/>
            <person name="Chan C.M."/>
            <person name="Lim L.B.L."/>
            <person name="Cai F."/>
            <person name="Druzhinina I.S."/>
            <person name="U'Ren J.M."/>
            <person name="Derntl C."/>
        </authorList>
    </citation>
    <scope>NUCLEOTIDE SEQUENCE</scope>
    <source>
        <strain evidence="10">TUCIM 5799</strain>
    </source>
</reference>
<comment type="similarity">
    <text evidence="2 9">Belongs to the cytochrome P450 family.</text>
</comment>
<dbReference type="AlphaFoldDB" id="A0A9Q0ANM1"/>
<dbReference type="EMBL" id="JAFIMR010000017">
    <property type="protein sequence ID" value="KAI1868379.1"/>
    <property type="molecule type" value="Genomic_DNA"/>
</dbReference>
<dbReference type="GO" id="GO:0004497">
    <property type="term" value="F:monooxygenase activity"/>
    <property type="evidence" value="ECO:0007669"/>
    <property type="project" value="UniProtKB-KW"/>
</dbReference>
<dbReference type="InterPro" id="IPR036396">
    <property type="entry name" value="Cyt_P450_sf"/>
</dbReference>
<dbReference type="GO" id="GO:0016705">
    <property type="term" value="F:oxidoreductase activity, acting on paired donors, with incorporation or reduction of molecular oxygen"/>
    <property type="evidence" value="ECO:0007669"/>
    <property type="project" value="InterPro"/>
</dbReference>
<evidence type="ECO:0000256" key="5">
    <source>
        <dbReference type="ARBA" id="ARBA00023002"/>
    </source>
</evidence>
<dbReference type="GO" id="GO:0020037">
    <property type="term" value="F:heme binding"/>
    <property type="evidence" value="ECO:0007669"/>
    <property type="project" value="InterPro"/>
</dbReference>
<protein>
    <recommendedName>
        <fullName evidence="12">Cytochrome P450 monooxygenase</fullName>
    </recommendedName>
</protein>
<dbReference type="PROSITE" id="PS00086">
    <property type="entry name" value="CYTOCHROME_P450"/>
    <property type="match status" value="1"/>
</dbReference>
<evidence type="ECO:0000256" key="6">
    <source>
        <dbReference type="ARBA" id="ARBA00023004"/>
    </source>
</evidence>
<keyword evidence="11" id="KW-1185">Reference proteome</keyword>
<dbReference type="CDD" id="cd11041">
    <property type="entry name" value="CYP503A1-like"/>
    <property type="match status" value="1"/>
</dbReference>
<dbReference type="Proteomes" id="UP000829685">
    <property type="component" value="Unassembled WGS sequence"/>
</dbReference>
<evidence type="ECO:0000256" key="7">
    <source>
        <dbReference type="ARBA" id="ARBA00023033"/>
    </source>
</evidence>
<dbReference type="GO" id="GO:0005506">
    <property type="term" value="F:iron ion binding"/>
    <property type="evidence" value="ECO:0007669"/>
    <property type="project" value="InterPro"/>
</dbReference>
<evidence type="ECO:0000313" key="11">
    <source>
        <dbReference type="Proteomes" id="UP000829685"/>
    </source>
</evidence>
<dbReference type="PANTHER" id="PTHR46206">
    <property type="entry name" value="CYTOCHROME P450"/>
    <property type="match status" value="1"/>
</dbReference>
<evidence type="ECO:0000256" key="2">
    <source>
        <dbReference type="ARBA" id="ARBA00010617"/>
    </source>
</evidence>
<sequence>MQLLSSMLETAALVACASIIISLIWNLLRRLHYYQKVYTLPLAQDYGLFTRFCSSKARSQFIANFKTLMRKGFDKNKYGFRVDTDLGEVIILAPHYAQELREDNGLSAGIYTNTELMGFIPGMEAFAFAGTHRQLMHDVITKRLNRALRGSPLTLCQEYVVLMEVRSVARLVGALSTETSTCLKSHWGDSKGYWHSVALYDTMLRTVARVSVRAFLGEEFSQNKRWVEINSQYTVIGLGAVMALRWWPRYLLPVIHHFHPKVRATRELLTEARNIIASVRSKRNQEEDRDVCDSLDWFEELAKYRGEHYDAAVAQLTFAVAAMHSTTDHLCQVLIDLSDKPQVVVDLRTEIATVIARDGWKYEIFSELKLMDSVMKESQRLKPINRVFNKRAVLKDISLSNGITLPQGSFVAISSNSMRDPNIYHSPDDFNAYRFIERAKKKSDVARLCGFSSVSIDHTGFGFGKHACPGRTYVTQELKILLSYIILKYDWKLPNNYEPKQMNNGFDSLTDLTASVLVRRRNAGDILPN</sequence>
<evidence type="ECO:0000256" key="9">
    <source>
        <dbReference type="RuleBase" id="RU000461"/>
    </source>
</evidence>